<comment type="catalytic activity">
    <reaction evidence="7">
        <text>an N-acylsphing-4-enine + H2O = sphing-4-enine + a fatty acid</text>
        <dbReference type="Rhea" id="RHEA:20856"/>
        <dbReference type="ChEBI" id="CHEBI:15377"/>
        <dbReference type="ChEBI" id="CHEBI:28868"/>
        <dbReference type="ChEBI" id="CHEBI:52639"/>
        <dbReference type="ChEBI" id="CHEBI:57756"/>
        <dbReference type="EC" id="3.5.1.23"/>
    </reaction>
</comment>
<dbReference type="GO" id="GO:0016020">
    <property type="term" value="C:membrane"/>
    <property type="evidence" value="ECO:0007669"/>
    <property type="project" value="GOC"/>
</dbReference>
<feature type="signal peptide" evidence="8">
    <location>
        <begin position="1"/>
        <end position="16"/>
    </location>
</feature>
<feature type="binding site" evidence="6">
    <location>
        <position position="117"/>
    </location>
    <ligand>
        <name>Zn(2+)</name>
        <dbReference type="ChEBI" id="CHEBI:29105"/>
    </ligand>
</feature>
<dbReference type="GO" id="GO:0046514">
    <property type="term" value="P:ceramide catabolic process"/>
    <property type="evidence" value="ECO:0007669"/>
    <property type="project" value="InterPro"/>
</dbReference>
<reference evidence="11 12" key="1">
    <citation type="journal article" date="2018" name="Gigascience">
        <title>Genomes of trombidid mites reveal novel predicted allergens and laterally-transferred genes associated with secondary metabolism.</title>
        <authorList>
            <person name="Dong X."/>
            <person name="Chaisiri K."/>
            <person name="Xia D."/>
            <person name="Armstrong S.D."/>
            <person name="Fang Y."/>
            <person name="Donnelly M.J."/>
            <person name="Kadowaki T."/>
            <person name="McGarry J.W."/>
            <person name="Darby A.C."/>
            <person name="Makepeace B.L."/>
        </authorList>
    </citation>
    <scope>NUCLEOTIDE SEQUENCE [LARGE SCALE GENOMIC DNA]</scope>
    <source>
        <strain evidence="11">UoL-WK</strain>
    </source>
</reference>
<dbReference type="GO" id="GO:0046512">
    <property type="term" value="P:sphingosine biosynthetic process"/>
    <property type="evidence" value="ECO:0007669"/>
    <property type="project" value="TreeGrafter"/>
</dbReference>
<evidence type="ECO:0000256" key="8">
    <source>
        <dbReference type="SAM" id="SignalP"/>
    </source>
</evidence>
<feature type="binding site" evidence="6">
    <location>
        <position position="226"/>
    </location>
    <ligand>
        <name>Zn(2+)</name>
        <dbReference type="ChEBI" id="CHEBI:29105"/>
    </ligand>
</feature>
<dbReference type="InterPro" id="IPR006823">
    <property type="entry name" value="Ceramidase_alk"/>
</dbReference>
<dbReference type="InterPro" id="IPR038445">
    <property type="entry name" value="NCDase_C_sf"/>
</dbReference>
<keyword evidence="6" id="KW-0479">Metal-binding</keyword>
<dbReference type="GO" id="GO:0046872">
    <property type="term" value="F:metal ion binding"/>
    <property type="evidence" value="ECO:0007669"/>
    <property type="project" value="UniProtKB-KW"/>
</dbReference>
<feature type="active site" description="Nucleophile" evidence="5">
    <location>
        <position position="277"/>
    </location>
</feature>
<evidence type="ECO:0000259" key="9">
    <source>
        <dbReference type="Pfam" id="PF04734"/>
    </source>
</evidence>
<dbReference type="GO" id="GO:0042759">
    <property type="term" value="P:long-chain fatty acid biosynthetic process"/>
    <property type="evidence" value="ECO:0007669"/>
    <property type="project" value="TreeGrafter"/>
</dbReference>
<proteinExistence type="inferred from homology"/>
<dbReference type="GO" id="GO:0005576">
    <property type="term" value="C:extracellular region"/>
    <property type="evidence" value="ECO:0007669"/>
    <property type="project" value="TreeGrafter"/>
</dbReference>
<dbReference type="Gene3D" id="2.60.40.2300">
    <property type="entry name" value="Neutral/alkaline non-lysosomal ceramidase, C-terminal domain"/>
    <property type="match status" value="1"/>
</dbReference>
<evidence type="ECO:0000256" key="6">
    <source>
        <dbReference type="PIRSR" id="PIRSR606823-2"/>
    </source>
</evidence>
<dbReference type="AlphaFoldDB" id="A0A3S3QK27"/>
<evidence type="ECO:0000313" key="12">
    <source>
        <dbReference type="Proteomes" id="UP000285301"/>
    </source>
</evidence>
<feature type="binding site" evidence="6">
    <location>
        <position position="461"/>
    </location>
    <ligand>
        <name>Zn(2+)</name>
        <dbReference type="ChEBI" id="CHEBI:29105"/>
    </ligand>
</feature>
<evidence type="ECO:0000259" key="10">
    <source>
        <dbReference type="Pfam" id="PF17048"/>
    </source>
</evidence>
<dbReference type="InterPro" id="IPR031329">
    <property type="entry name" value="NEUT/ALK_ceramidase_N"/>
</dbReference>
<dbReference type="EMBL" id="NCKU01002262">
    <property type="protein sequence ID" value="RWS09983.1"/>
    <property type="molecule type" value="Genomic_DNA"/>
</dbReference>
<evidence type="ECO:0000256" key="4">
    <source>
        <dbReference type="ARBA" id="ARBA00022801"/>
    </source>
</evidence>
<dbReference type="GO" id="GO:0017040">
    <property type="term" value="F:N-acylsphingosine amidohydrolase activity"/>
    <property type="evidence" value="ECO:0007669"/>
    <property type="project" value="UniProtKB-UniRule"/>
</dbReference>
<evidence type="ECO:0000313" key="11">
    <source>
        <dbReference type="EMBL" id="RWS09983.1"/>
    </source>
</evidence>
<accession>A0A3S3QK27</accession>
<name>A0A3S3QK27_9ACAR</name>
<comment type="cofactor">
    <cofactor evidence="6">
        <name>Zn(2+)</name>
        <dbReference type="ChEBI" id="CHEBI:29105"/>
    </cofactor>
    <text evidence="6">Binds 1 zinc ion per subunit.</text>
</comment>
<feature type="binding site" evidence="6">
    <location>
        <position position="495"/>
    </location>
    <ligand>
        <name>Zn(2+)</name>
        <dbReference type="ChEBI" id="CHEBI:29105"/>
    </ligand>
</feature>
<feature type="domain" description="Neutral/alkaline non-lysosomal ceramidase N-terminal" evidence="9">
    <location>
        <begin position="27"/>
        <end position="523"/>
    </location>
</feature>
<feature type="chain" id="PRO_5018523629" description="Neutral ceramidase" evidence="8">
    <location>
        <begin position="17"/>
        <end position="689"/>
    </location>
</feature>
<gene>
    <name evidence="11" type="ORF">B4U79_14208</name>
</gene>
<organism evidence="11 12">
    <name type="scientific">Dinothrombium tinctorium</name>
    <dbReference type="NCBI Taxonomy" id="1965070"/>
    <lineage>
        <taxon>Eukaryota</taxon>
        <taxon>Metazoa</taxon>
        <taxon>Ecdysozoa</taxon>
        <taxon>Arthropoda</taxon>
        <taxon>Chelicerata</taxon>
        <taxon>Arachnida</taxon>
        <taxon>Acari</taxon>
        <taxon>Acariformes</taxon>
        <taxon>Trombidiformes</taxon>
        <taxon>Prostigmata</taxon>
        <taxon>Anystina</taxon>
        <taxon>Parasitengona</taxon>
        <taxon>Trombidioidea</taxon>
        <taxon>Trombidiidae</taxon>
        <taxon>Dinothrombium</taxon>
    </lineage>
</organism>
<evidence type="ECO:0000256" key="7">
    <source>
        <dbReference type="RuleBase" id="RU366019"/>
    </source>
</evidence>
<dbReference type="PANTHER" id="PTHR12670:SF1">
    <property type="entry name" value="NEUTRAL CERAMIDASE"/>
    <property type="match status" value="1"/>
</dbReference>
<feature type="domain" description="Neutral/alkaline non-lysosomal ceramidase C-terminal" evidence="10">
    <location>
        <begin position="526"/>
        <end position="688"/>
    </location>
</feature>
<protein>
    <recommendedName>
        <fullName evidence="3 7">Neutral ceramidase</fullName>
        <ecNumber evidence="2 7">3.5.1.23</ecNumber>
    </recommendedName>
</protein>
<comment type="similarity">
    <text evidence="1 7">Belongs to the neutral ceramidase family.</text>
</comment>
<keyword evidence="12" id="KW-1185">Reference proteome</keyword>
<keyword evidence="6" id="KW-0862">Zinc</keyword>
<evidence type="ECO:0000256" key="3">
    <source>
        <dbReference type="ARBA" id="ARBA00019235"/>
    </source>
</evidence>
<keyword evidence="4 7" id="KW-0378">Hydrolase</keyword>
<evidence type="ECO:0000256" key="5">
    <source>
        <dbReference type="PIRSR" id="PIRSR606823-1"/>
    </source>
</evidence>
<dbReference type="InterPro" id="IPR031331">
    <property type="entry name" value="NEUT/ALK_ceramidase_C"/>
</dbReference>
<sequence>MIKIILFSILIRSVCLEQFLDSSNDEYNIGVGIADITGPAAQTNMMGYAKVGQDTAGIHFRLFSRAFVIEDKHGNRICFVSADLCMIDTLTTLEVVKRLKKYEGLYTEKNVMLTSTHTHSGSGGYLQYALYSVTTGGFIRENFYAIADGIVRSIDRAHSRMAKARIYFNRGNLFNASINRSPTAYENNPNEEKAKYELNTDKTMYVFKFIDLNGEPIGMISWFAVHCTSMNNTNTQISGDNKGYASQIFERGFNVDQLPGKGPFVAAFANANLGDVSPNINGPHCSINGASCDNPTSTCSIGSGECIASGPGADMFESTRIIAERQYEKAKELFELSIDRLAGGIASIHQYIDMTNVSVPLPDGSNARTCKPALGMSFAAGTTDGPGVSIFKQGISLSNVFTDQIHRFTNFSIPDLSECHYPKPILLPTGLMKVPYDWTAEILPTQIFKIGNFFIVAVPAEFSTMSGRRLRESLVSITKSENIIITGPSNAYSHYVTTFEEYQVQRYEGASTIYGPHTLSGHISQFEKLMTNLLSGIEIEPGPSPPNLLSRQIESKNIVAFDSKPLNSKFGDCKQNVDNFYAVGSTVTVTFISANPRNNLMIEKSFLTVEYFNESSSTWQIVASDVNYETNFIWEEKNKLLHQSKAIIKWNIPTSTSSGTYKIRHFGYHKNILGQTQPFSGETNEFYVL</sequence>
<keyword evidence="7" id="KW-0443">Lipid metabolism</keyword>
<dbReference type="Proteomes" id="UP000285301">
    <property type="component" value="Unassembled WGS sequence"/>
</dbReference>
<dbReference type="OrthoDB" id="191371at2759"/>
<dbReference type="Pfam" id="PF17048">
    <property type="entry name" value="Ceramidse_alk_C"/>
    <property type="match status" value="1"/>
</dbReference>
<dbReference type="PANTHER" id="PTHR12670">
    <property type="entry name" value="CERAMIDASE"/>
    <property type="match status" value="1"/>
</dbReference>
<dbReference type="Pfam" id="PF04734">
    <property type="entry name" value="Ceramidase_alk"/>
    <property type="match status" value="1"/>
</dbReference>
<dbReference type="EC" id="3.5.1.23" evidence="2 7"/>
<evidence type="ECO:0000256" key="1">
    <source>
        <dbReference type="ARBA" id="ARBA00009835"/>
    </source>
</evidence>
<keyword evidence="7" id="KW-0746">Sphingolipid metabolism</keyword>
<keyword evidence="8" id="KW-0732">Signal</keyword>
<evidence type="ECO:0000256" key="2">
    <source>
        <dbReference type="ARBA" id="ARBA00011891"/>
    </source>
</evidence>
<comment type="caution">
    <text evidence="11">The sequence shown here is derived from an EMBL/GenBank/DDBJ whole genome shotgun (WGS) entry which is preliminary data.</text>
</comment>
<dbReference type="STRING" id="1965070.A0A3S3QK27"/>